<evidence type="ECO:0000313" key="2">
    <source>
        <dbReference type="EMBL" id="CAK7344383.1"/>
    </source>
</evidence>
<evidence type="ECO:0000256" key="1">
    <source>
        <dbReference type="SAM" id="MobiDB-lite"/>
    </source>
</evidence>
<gene>
    <name evidence="2" type="ORF">DCAF_LOCUS17764</name>
</gene>
<feature type="compositionally biased region" description="Basic and acidic residues" evidence="1">
    <location>
        <begin position="62"/>
        <end position="76"/>
    </location>
</feature>
<organism evidence="2 3">
    <name type="scientific">Dovyalis caffra</name>
    <dbReference type="NCBI Taxonomy" id="77055"/>
    <lineage>
        <taxon>Eukaryota</taxon>
        <taxon>Viridiplantae</taxon>
        <taxon>Streptophyta</taxon>
        <taxon>Embryophyta</taxon>
        <taxon>Tracheophyta</taxon>
        <taxon>Spermatophyta</taxon>
        <taxon>Magnoliopsida</taxon>
        <taxon>eudicotyledons</taxon>
        <taxon>Gunneridae</taxon>
        <taxon>Pentapetalae</taxon>
        <taxon>rosids</taxon>
        <taxon>fabids</taxon>
        <taxon>Malpighiales</taxon>
        <taxon>Salicaceae</taxon>
        <taxon>Flacourtieae</taxon>
        <taxon>Dovyalis</taxon>
    </lineage>
</organism>
<reference evidence="2 3" key="1">
    <citation type="submission" date="2024-01" db="EMBL/GenBank/DDBJ databases">
        <authorList>
            <person name="Waweru B."/>
        </authorList>
    </citation>
    <scope>NUCLEOTIDE SEQUENCE [LARGE SCALE GENOMIC DNA]</scope>
</reference>
<evidence type="ECO:0000313" key="3">
    <source>
        <dbReference type="Proteomes" id="UP001314170"/>
    </source>
</evidence>
<proteinExistence type="predicted"/>
<keyword evidence="3" id="KW-1185">Reference proteome</keyword>
<dbReference type="AlphaFoldDB" id="A0AAV1S439"/>
<evidence type="ECO:0008006" key="4">
    <source>
        <dbReference type="Google" id="ProtNLM"/>
    </source>
</evidence>
<dbReference type="EMBL" id="CAWUPB010001161">
    <property type="protein sequence ID" value="CAK7344383.1"/>
    <property type="molecule type" value="Genomic_DNA"/>
</dbReference>
<feature type="compositionally biased region" description="Gly residues" evidence="1">
    <location>
        <begin position="77"/>
        <end position="96"/>
    </location>
</feature>
<protein>
    <recommendedName>
        <fullName evidence="4">Glycine-rich protein</fullName>
    </recommendedName>
</protein>
<comment type="caution">
    <text evidence="2">The sequence shown here is derived from an EMBL/GenBank/DDBJ whole genome shotgun (WGS) entry which is preliminary data.</text>
</comment>
<name>A0AAV1S439_9ROSI</name>
<dbReference type="Proteomes" id="UP001314170">
    <property type="component" value="Unassembled WGS sequence"/>
</dbReference>
<feature type="region of interest" description="Disordered" evidence="1">
    <location>
        <begin position="44"/>
        <end position="102"/>
    </location>
</feature>
<accession>A0AAV1S439</accession>
<sequence length="176" mass="18251">MTFSLGFVLEKGRRVSPYNLRESNCKTRTRGVVIVEQYASKGSAIMGDSSNSGGGEGNVRSGCHDKRNVGSGDDGKGNIGGGYHSEGNVGGGGGGVEDNVDNDGVVEGNVAVMVMVRPINHGEGNVSGGYGVDNPGNDDDNIEIAEKDIEEENYLVDLASKGKKGVVQGQSRDSDI</sequence>